<feature type="transmembrane region" description="Helical" evidence="10">
    <location>
        <begin position="145"/>
        <end position="163"/>
    </location>
</feature>
<feature type="transmembrane region" description="Helical" evidence="10">
    <location>
        <begin position="307"/>
        <end position="323"/>
    </location>
</feature>
<evidence type="ECO:0000256" key="2">
    <source>
        <dbReference type="ARBA" id="ARBA00022475"/>
    </source>
</evidence>
<keyword evidence="9 10" id="KW-0807">Transducer</keyword>
<protein>
    <recommendedName>
        <fullName evidence="10">Odorant receptor</fullName>
    </recommendedName>
</protein>
<comment type="subcellular location">
    <subcellularLocation>
        <location evidence="1 10">Cell membrane</location>
        <topology evidence="1 10">Multi-pass membrane protein</topology>
    </subcellularLocation>
</comment>
<proteinExistence type="inferred from homology"/>
<feature type="transmembrane region" description="Helical" evidence="10">
    <location>
        <begin position="52"/>
        <end position="72"/>
    </location>
</feature>
<evidence type="ECO:0000256" key="7">
    <source>
        <dbReference type="ARBA" id="ARBA00023136"/>
    </source>
</evidence>
<dbReference type="GO" id="GO:0004984">
    <property type="term" value="F:olfactory receptor activity"/>
    <property type="evidence" value="ECO:0000318"/>
    <property type="project" value="GO_Central"/>
</dbReference>
<reference evidence="11 12" key="1">
    <citation type="journal article" date="2008" name="Nature">
        <title>The genome of the model beetle and pest Tribolium castaneum.</title>
        <authorList>
            <consortium name="Tribolium Genome Sequencing Consortium"/>
            <person name="Richards S."/>
            <person name="Gibbs R.A."/>
            <person name="Weinstock G.M."/>
            <person name="Brown S.J."/>
            <person name="Denell R."/>
            <person name="Beeman R.W."/>
            <person name="Gibbs R."/>
            <person name="Beeman R.W."/>
            <person name="Brown S.J."/>
            <person name="Bucher G."/>
            <person name="Friedrich M."/>
            <person name="Grimmelikhuijzen C.J."/>
            <person name="Klingler M."/>
            <person name="Lorenzen M."/>
            <person name="Richards S."/>
            <person name="Roth S."/>
            <person name="Schroder R."/>
            <person name="Tautz D."/>
            <person name="Zdobnov E.M."/>
            <person name="Muzny D."/>
            <person name="Gibbs R.A."/>
            <person name="Weinstock G.M."/>
            <person name="Attaway T."/>
            <person name="Bell S."/>
            <person name="Buhay C.J."/>
            <person name="Chandrabose M.N."/>
            <person name="Chavez D."/>
            <person name="Clerk-Blankenburg K.P."/>
            <person name="Cree A."/>
            <person name="Dao M."/>
            <person name="Davis C."/>
            <person name="Chacko J."/>
            <person name="Dinh H."/>
            <person name="Dugan-Rocha S."/>
            <person name="Fowler G."/>
            <person name="Garner T.T."/>
            <person name="Garnes J."/>
            <person name="Gnirke A."/>
            <person name="Hawes A."/>
            <person name="Hernandez J."/>
            <person name="Hines S."/>
            <person name="Holder M."/>
            <person name="Hume J."/>
            <person name="Jhangiani S.N."/>
            <person name="Joshi V."/>
            <person name="Khan Z.M."/>
            <person name="Jackson L."/>
            <person name="Kovar C."/>
            <person name="Kowis A."/>
            <person name="Lee S."/>
            <person name="Lewis L.R."/>
            <person name="Margolis J."/>
            <person name="Morgan M."/>
            <person name="Nazareth L.V."/>
            <person name="Nguyen N."/>
            <person name="Okwuonu G."/>
            <person name="Parker D."/>
            <person name="Richards S."/>
            <person name="Ruiz S.J."/>
            <person name="Santibanez J."/>
            <person name="Savard J."/>
            <person name="Scherer S.E."/>
            <person name="Schneider B."/>
            <person name="Sodergren E."/>
            <person name="Tautz D."/>
            <person name="Vattahil S."/>
            <person name="Villasana D."/>
            <person name="White C.S."/>
            <person name="Wright R."/>
            <person name="Park Y."/>
            <person name="Beeman R.W."/>
            <person name="Lord J."/>
            <person name="Oppert B."/>
            <person name="Lorenzen M."/>
            <person name="Brown S."/>
            <person name="Wang L."/>
            <person name="Savard J."/>
            <person name="Tautz D."/>
            <person name="Richards S."/>
            <person name="Weinstock G."/>
            <person name="Gibbs R.A."/>
            <person name="Liu Y."/>
            <person name="Worley K."/>
            <person name="Weinstock G."/>
            <person name="Elsik C.G."/>
            <person name="Reese J.T."/>
            <person name="Elhaik E."/>
            <person name="Landan G."/>
            <person name="Graur D."/>
            <person name="Arensburger P."/>
            <person name="Atkinson P."/>
            <person name="Beeman R.W."/>
            <person name="Beidler J."/>
            <person name="Brown S.J."/>
            <person name="Demuth J.P."/>
            <person name="Drury D.W."/>
            <person name="Du Y.Z."/>
            <person name="Fujiwara H."/>
            <person name="Lorenzen M."/>
            <person name="Maselli V."/>
            <person name="Osanai M."/>
            <person name="Park Y."/>
            <person name="Robertson H.M."/>
            <person name="Tu Z."/>
            <person name="Wang J.J."/>
            <person name="Wang S."/>
            <person name="Richards S."/>
            <person name="Song H."/>
            <person name="Zhang L."/>
            <person name="Sodergren E."/>
            <person name="Werner D."/>
            <person name="Stanke M."/>
            <person name="Morgenstern B."/>
            <person name="Solovyev V."/>
            <person name="Kosarev P."/>
            <person name="Brown G."/>
            <person name="Chen H.C."/>
            <person name="Ermolaeva O."/>
            <person name="Hlavina W."/>
            <person name="Kapustin Y."/>
            <person name="Kiryutin B."/>
            <person name="Kitts P."/>
            <person name="Maglott D."/>
            <person name="Pruitt K."/>
            <person name="Sapojnikov V."/>
            <person name="Souvorov A."/>
            <person name="Mackey A.J."/>
            <person name="Waterhouse R.M."/>
            <person name="Wyder S."/>
            <person name="Zdobnov E.M."/>
            <person name="Zdobnov E.M."/>
            <person name="Wyder S."/>
            <person name="Kriventseva E.V."/>
            <person name="Kadowaki T."/>
            <person name="Bork P."/>
            <person name="Aranda M."/>
            <person name="Bao R."/>
            <person name="Beermann A."/>
            <person name="Berns N."/>
            <person name="Bolognesi R."/>
            <person name="Bonneton F."/>
            <person name="Bopp D."/>
            <person name="Brown S.J."/>
            <person name="Bucher G."/>
            <person name="Butts T."/>
            <person name="Chaumot A."/>
            <person name="Denell R.E."/>
            <person name="Ferrier D.E."/>
            <person name="Friedrich M."/>
            <person name="Gordon C.M."/>
            <person name="Jindra M."/>
            <person name="Klingler M."/>
            <person name="Lan Q."/>
            <person name="Lattorff H.M."/>
            <person name="Laudet V."/>
            <person name="von Levetsow C."/>
            <person name="Liu Z."/>
            <person name="Lutz R."/>
            <person name="Lynch J.A."/>
            <person name="da Fonseca R.N."/>
            <person name="Posnien N."/>
            <person name="Reuter R."/>
            <person name="Roth S."/>
            <person name="Savard J."/>
            <person name="Schinko J.B."/>
            <person name="Schmitt C."/>
            <person name="Schoppmeier M."/>
            <person name="Schroder R."/>
            <person name="Shippy T.D."/>
            <person name="Simonnet F."/>
            <person name="Marques-Souza H."/>
            <person name="Tautz D."/>
            <person name="Tomoyasu Y."/>
            <person name="Trauner J."/>
            <person name="Van der Zee M."/>
            <person name="Vervoort M."/>
            <person name="Wittkopp N."/>
            <person name="Wimmer E.A."/>
            <person name="Yang X."/>
            <person name="Jones A.K."/>
            <person name="Sattelle D.B."/>
            <person name="Ebert P.R."/>
            <person name="Nelson D."/>
            <person name="Scott J.G."/>
            <person name="Beeman R.W."/>
            <person name="Muthukrishnan S."/>
            <person name="Kramer K.J."/>
            <person name="Arakane Y."/>
            <person name="Beeman R.W."/>
            <person name="Zhu Q."/>
            <person name="Hogenkamp D."/>
            <person name="Dixit R."/>
            <person name="Oppert B."/>
            <person name="Jiang H."/>
            <person name="Zou Z."/>
            <person name="Marshall J."/>
            <person name="Elpidina E."/>
            <person name="Vinokurov K."/>
            <person name="Oppert C."/>
            <person name="Zou Z."/>
            <person name="Evans J."/>
            <person name="Lu Z."/>
            <person name="Zhao P."/>
            <person name="Sumathipala N."/>
            <person name="Altincicek B."/>
            <person name="Vilcinskas A."/>
            <person name="Williams M."/>
            <person name="Hultmark D."/>
            <person name="Hetru C."/>
            <person name="Jiang H."/>
            <person name="Grimmelikhuijzen C.J."/>
            <person name="Hauser F."/>
            <person name="Cazzamali G."/>
            <person name="Williamson M."/>
            <person name="Park Y."/>
            <person name="Li B."/>
            <person name="Tanaka Y."/>
            <person name="Predel R."/>
            <person name="Neupert S."/>
            <person name="Schachtner J."/>
            <person name="Verleyen P."/>
            <person name="Raible F."/>
            <person name="Bork P."/>
            <person name="Friedrich M."/>
            <person name="Walden K.K."/>
            <person name="Robertson H.M."/>
            <person name="Angeli S."/>
            <person name="Foret S."/>
            <person name="Bucher G."/>
            <person name="Schuetz S."/>
            <person name="Maleszka R."/>
            <person name="Wimmer E.A."/>
            <person name="Beeman R.W."/>
            <person name="Lorenzen M."/>
            <person name="Tomoyasu Y."/>
            <person name="Miller S.C."/>
            <person name="Grossmann D."/>
            <person name="Bucher G."/>
        </authorList>
    </citation>
    <scope>NUCLEOTIDE SEQUENCE [LARGE SCALE GENOMIC DNA]</scope>
    <source>
        <strain evidence="11 12">Georgia GA2</strain>
    </source>
</reference>
<feature type="transmembrane region" description="Helical" evidence="10">
    <location>
        <begin position="354"/>
        <end position="376"/>
    </location>
</feature>
<comment type="caution">
    <text evidence="10">Lacks conserved residue(s) required for the propagation of feature annotation.</text>
</comment>
<dbReference type="PANTHER" id="PTHR21137">
    <property type="entry name" value="ODORANT RECEPTOR"/>
    <property type="match status" value="1"/>
</dbReference>
<name>D6X3G3_TRICA</name>
<keyword evidence="6 10" id="KW-1133">Transmembrane helix</keyword>
<evidence type="ECO:0000256" key="9">
    <source>
        <dbReference type="ARBA" id="ARBA00023224"/>
    </source>
</evidence>
<evidence type="ECO:0000256" key="5">
    <source>
        <dbReference type="ARBA" id="ARBA00022725"/>
    </source>
</evidence>
<evidence type="ECO:0000256" key="3">
    <source>
        <dbReference type="ARBA" id="ARBA00022606"/>
    </source>
</evidence>
<evidence type="ECO:0000313" key="11">
    <source>
        <dbReference type="EMBL" id="EEZ97784.1"/>
    </source>
</evidence>
<dbReference type="InterPro" id="IPR004117">
    <property type="entry name" value="7tm6_olfct_rcpt"/>
</dbReference>
<dbReference type="GO" id="GO:0005549">
    <property type="term" value="F:odorant binding"/>
    <property type="evidence" value="ECO:0007669"/>
    <property type="project" value="InterPro"/>
</dbReference>
<keyword evidence="7 10" id="KW-0472">Membrane</keyword>
<keyword evidence="3 10" id="KW-0716">Sensory transduction</keyword>
<dbReference type="Proteomes" id="UP000007266">
    <property type="component" value="Linkage group 10"/>
</dbReference>
<evidence type="ECO:0000256" key="8">
    <source>
        <dbReference type="ARBA" id="ARBA00023170"/>
    </source>
</evidence>
<evidence type="ECO:0000256" key="1">
    <source>
        <dbReference type="ARBA" id="ARBA00004651"/>
    </source>
</evidence>
<reference evidence="11 12" key="2">
    <citation type="journal article" date="2010" name="Nucleic Acids Res.">
        <title>BeetleBase in 2010: revisions to provide comprehensive genomic information for Tribolium castaneum.</title>
        <authorList>
            <person name="Kim H.S."/>
            <person name="Murphy T."/>
            <person name="Xia J."/>
            <person name="Caragea D."/>
            <person name="Park Y."/>
            <person name="Beeman R.W."/>
            <person name="Lorenzen M.D."/>
            <person name="Butcher S."/>
            <person name="Manak J.R."/>
            <person name="Brown S.J."/>
        </authorList>
    </citation>
    <scope>GENOME REANNOTATION</scope>
    <source>
        <strain evidence="11 12">Georgia GA2</strain>
    </source>
</reference>
<feature type="transmembrane region" description="Helical" evidence="10">
    <location>
        <begin position="274"/>
        <end position="295"/>
    </location>
</feature>
<dbReference type="PANTHER" id="PTHR21137:SF35">
    <property type="entry name" value="ODORANT RECEPTOR 19A-RELATED"/>
    <property type="match status" value="1"/>
</dbReference>
<dbReference type="GO" id="GO:0007165">
    <property type="term" value="P:signal transduction"/>
    <property type="evidence" value="ECO:0007669"/>
    <property type="project" value="UniProtKB-KW"/>
</dbReference>
<dbReference type="GO" id="GO:0005886">
    <property type="term" value="C:plasma membrane"/>
    <property type="evidence" value="ECO:0000318"/>
    <property type="project" value="GO_Central"/>
</dbReference>
<accession>D6X3G3</accession>
<dbReference type="HOGENOM" id="CLU_059644_0_0_1"/>
<dbReference type="EMBL" id="KQ971374">
    <property type="protein sequence ID" value="EEZ97784.1"/>
    <property type="molecule type" value="Genomic_DNA"/>
</dbReference>
<evidence type="ECO:0000256" key="6">
    <source>
        <dbReference type="ARBA" id="ARBA00022989"/>
    </source>
</evidence>
<dbReference type="AlphaFoldDB" id="D6X3G3"/>
<gene>
    <name evidence="11" type="primary">Or205</name>
    <name evidence="11" type="ORF">TcasGA2_TC030370</name>
</gene>
<evidence type="ECO:0000313" key="12">
    <source>
        <dbReference type="Proteomes" id="UP000007266"/>
    </source>
</evidence>
<dbReference type="PhylomeDB" id="D6X3G3"/>
<sequence>MTNIFSNFSLYFKNTWTKTKQRFSKTLPSSNVPFMMIKLVFVDIGYHPVSKIINYICLAIYMSSFLLEMNFLRLRFSTHLLIKYGCGSSLSVYFISSMTVAAMTELLAVDLSEGILSSFWPIDFCGPQVKQLILKQSRADKRMHYVVLLVFSITGLAMLPIWGDQKEWFLCVQVYEYNFGEWSKIPYYIYFFTFPWVAFSSLRLPFMMNYAILNLRMQVFLINQKIAKMSNAYDQTTIEDVNSQKRIFKNLRLCISHHILIKWWLRKFVNHVKFCIPIFVIVGIATSISIVFYLIYSFQQVNLVLKIRFLSIACCCWFVIYLFSEAGQSLYEYTEIFHSLISCRWYIWNVKNRRILLVFLANSLEPMTFSLAGITLNYRFALNMMKTSCSYALILYKLNCDSQIMD</sequence>
<keyword evidence="12" id="KW-1185">Reference proteome</keyword>
<comment type="similarity">
    <text evidence="10">Belongs to the insect chemoreceptor superfamily. Heteromeric odorant receptor channel (TC 1.A.69) family.</text>
</comment>
<keyword evidence="8 10" id="KW-0675">Receptor</keyword>
<dbReference type="TCDB" id="1.A.69.7.2">
    <property type="family name" value="the heteromeric odorant receptor channel (horc) family"/>
</dbReference>
<evidence type="ECO:0000256" key="4">
    <source>
        <dbReference type="ARBA" id="ARBA00022692"/>
    </source>
</evidence>
<keyword evidence="2" id="KW-1003">Cell membrane</keyword>
<feature type="transmembrane region" description="Helical" evidence="10">
    <location>
        <begin position="187"/>
        <end position="206"/>
    </location>
</feature>
<keyword evidence="5 10" id="KW-0552">Olfaction</keyword>
<evidence type="ECO:0000256" key="10">
    <source>
        <dbReference type="RuleBase" id="RU351113"/>
    </source>
</evidence>
<organism evidence="11 12">
    <name type="scientific">Tribolium castaneum</name>
    <name type="common">Red flour beetle</name>
    <dbReference type="NCBI Taxonomy" id="7070"/>
    <lineage>
        <taxon>Eukaryota</taxon>
        <taxon>Metazoa</taxon>
        <taxon>Ecdysozoa</taxon>
        <taxon>Arthropoda</taxon>
        <taxon>Hexapoda</taxon>
        <taxon>Insecta</taxon>
        <taxon>Pterygota</taxon>
        <taxon>Neoptera</taxon>
        <taxon>Endopterygota</taxon>
        <taxon>Coleoptera</taxon>
        <taxon>Polyphaga</taxon>
        <taxon>Cucujiformia</taxon>
        <taxon>Tenebrionidae</taxon>
        <taxon>Tenebrionidae incertae sedis</taxon>
        <taxon>Tribolium</taxon>
    </lineage>
</organism>
<dbReference type="GO" id="GO:0050911">
    <property type="term" value="P:detection of chemical stimulus involved in sensory perception of smell"/>
    <property type="evidence" value="ECO:0000318"/>
    <property type="project" value="GO_Central"/>
</dbReference>
<keyword evidence="4 10" id="KW-0812">Transmembrane</keyword>